<proteinExistence type="predicted"/>
<keyword evidence="2" id="KW-1185">Reference proteome</keyword>
<protein>
    <submittedName>
        <fullName evidence="1">Uncharacterized protein</fullName>
    </submittedName>
</protein>
<gene>
    <name evidence="1" type="ORF">KYN89_00840</name>
</gene>
<sequence length="137" mass="15127">MFQLLDEADRAVIAQSLAKIRTGCNKKSKDRKSWDHVEDHAKRIATRVRAATTFLDVVEGNALGIGMSLGTISNRSDDKPAKAARDELRGRIEALSPGIDSGAVAAAFRKVQAQRWGYQWAPPVYHCVERQLRSLPA</sequence>
<dbReference type="EMBL" id="JAHWXP010000001">
    <property type="protein sequence ID" value="MBY8335582.1"/>
    <property type="molecule type" value="Genomic_DNA"/>
</dbReference>
<name>A0ABS7P934_9SPHN</name>
<dbReference type="RefSeq" id="WP_222823369.1">
    <property type="nucleotide sequence ID" value="NZ_JAHWXP010000001.1"/>
</dbReference>
<evidence type="ECO:0000313" key="2">
    <source>
        <dbReference type="Proteomes" id="UP000759298"/>
    </source>
</evidence>
<accession>A0ABS7P934</accession>
<organism evidence="1 2">
    <name type="scientific">Alteriqipengyuania abyssalis</name>
    <dbReference type="NCBI Taxonomy" id="2860200"/>
    <lineage>
        <taxon>Bacteria</taxon>
        <taxon>Pseudomonadati</taxon>
        <taxon>Pseudomonadota</taxon>
        <taxon>Alphaproteobacteria</taxon>
        <taxon>Sphingomonadales</taxon>
        <taxon>Erythrobacteraceae</taxon>
        <taxon>Alteriqipengyuania</taxon>
    </lineage>
</organism>
<reference evidence="1 2" key="1">
    <citation type="submission" date="2021-07" db="EMBL/GenBank/DDBJ databases">
        <title>Alteriqipengyuania abyssalis NZ-12B nov, sp.nov isolated from deep sea sponge in pacific ocean.</title>
        <authorList>
            <person name="Tareen S."/>
            <person name="Wink J."/>
        </authorList>
    </citation>
    <scope>NUCLEOTIDE SEQUENCE [LARGE SCALE GENOMIC DNA]</scope>
    <source>
        <strain evidence="1 2">NZ-12B</strain>
    </source>
</reference>
<dbReference type="Proteomes" id="UP000759298">
    <property type="component" value="Unassembled WGS sequence"/>
</dbReference>
<comment type="caution">
    <text evidence="1">The sequence shown here is derived from an EMBL/GenBank/DDBJ whole genome shotgun (WGS) entry which is preliminary data.</text>
</comment>
<evidence type="ECO:0000313" key="1">
    <source>
        <dbReference type="EMBL" id="MBY8335582.1"/>
    </source>
</evidence>